<organism evidence="2 3">
    <name type="scientific">Streptomyces daqingensis</name>
    <dbReference type="NCBI Taxonomy" id="1472640"/>
    <lineage>
        <taxon>Bacteria</taxon>
        <taxon>Bacillati</taxon>
        <taxon>Actinomycetota</taxon>
        <taxon>Actinomycetes</taxon>
        <taxon>Kitasatosporales</taxon>
        <taxon>Streptomycetaceae</taxon>
        <taxon>Streptomyces</taxon>
    </lineage>
</organism>
<sequence length="149" mass="16315">MAVDWKLVVDCSDPLQLARFWALALGYEVEDNSALIDRLLEAGAVGENDYTVVDGRKVWRLLAAVRHPDDPVDAASGTGLGRRLLFQAVPEAKQGKNRLHVDLHVGPGQRDAEVRRLTEIGAKVLHRVEAQGGSHVTMADPEGNEFDVQ</sequence>
<dbReference type="SUPFAM" id="SSF54593">
    <property type="entry name" value="Glyoxalase/Bleomycin resistance protein/Dihydroxybiphenyl dioxygenase"/>
    <property type="match status" value="1"/>
</dbReference>
<dbReference type="EMBL" id="BMMP01000001">
    <property type="protein sequence ID" value="GGO42639.1"/>
    <property type="molecule type" value="Genomic_DNA"/>
</dbReference>
<dbReference type="Pfam" id="PF18029">
    <property type="entry name" value="Glyoxalase_6"/>
    <property type="match status" value="1"/>
</dbReference>
<dbReference type="InterPro" id="IPR041581">
    <property type="entry name" value="Glyoxalase_6"/>
</dbReference>
<keyword evidence="3" id="KW-1185">Reference proteome</keyword>
<dbReference type="RefSeq" id="WP_189035263.1">
    <property type="nucleotide sequence ID" value="NZ_BMMP01000001.1"/>
</dbReference>
<protein>
    <recommendedName>
        <fullName evidence="1">Glyoxalase-like domain-containing protein</fullName>
    </recommendedName>
</protein>
<proteinExistence type="predicted"/>
<evidence type="ECO:0000313" key="2">
    <source>
        <dbReference type="EMBL" id="GGO42639.1"/>
    </source>
</evidence>
<dbReference type="InterPro" id="IPR029068">
    <property type="entry name" value="Glyas_Bleomycin-R_OHBP_Dase"/>
</dbReference>
<evidence type="ECO:0000313" key="3">
    <source>
        <dbReference type="Proteomes" id="UP000631535"/>
    </source>
</evidence>
<feature type="domain" description="Glyoxalase-like" evidence="1">
    <location>
        <begin position="7"/>
        <end position="148"/>
    </location>
</feature>
<comment type="caution">
    <text evidence="2">The sequence shown here is derived from an EMBL/GenBank/DDBJ whole genome shotgun (WGS) entry which is preliminary data.</text>
</comment>
<evidence type="ECO:0000259" key="1">
    <source>
        <dbReference type="Pfam" id="PF18029"/>
    </source>
</evidence>
<name>A0ABQ2LSG9_9ACTN</name>
<dbReference type="PANTHER" id="PTHR35908">
    <property type="entry name" value="HYPOTHETICAL FUSION PROTEIN"/>
    <property type="match status" value="1"/>
</dbReference>
<dbReference type="PANTHER" id="PTHR35908:SF1">
    <property type="entry name" value="CONSERVED PROTEIN"/>
    <property type="match status" value="1"/>
</dbReference>
<gene>
    <name evidence="2" type="ORF">GCM10012287_03990</name>
</gene>
<accession>A0ABQ2LSG9</accession>
<dbReference type="Proteomes" id="UP000631535">
    <property type="component" value="Unassembled WGS sequence"/>
</dbReference>
<dbReference type="Gene3D" id="3.10.180.10">
    <property type="entry name" value="2,3-Dihydroxybiphenyl 1,2-Dioxygenase, domain 1"/>
    <property type="match status" value="1"/>
</dbReference>
<reference evidence="3" key="1">
    <citation type="journal article" date="2019" name="Int. J. Syst. Evol. Microbiol.">
        <title>The Global Catalogue of Microorganisms (GCM) 10K type strain sequencing project: providing services to taxonomists for standard genome sequencing and annotation.</title>
        <authorList>
            <consortium name="The Broad Institute Genomics Platform"/>
            <consortium name="The Broad Institute Genome Sequencing Center for Infectious Disease"/>
            <person name="Wu L."/>
            <person name="Ma J."/>
        </authorList>
    </citation>
    <scope>NUCLEOTIDE SEQUENCE [LARGE SCALE GENOMIC DNA]</scope>
    <source>
        <strain evidence="3">CGMCC 4.7178</strain>
    </source>
</reference>